<reference evidence="2 3" key="1">
    <citation type="submission" date="2019-06" db="EMBL/GenBank/DDBJ databases">
        <title>Sequencing the genomes of 1000 actinobacteria strains.</title>
        <authorList>
            <person name="Klenk H.-P."/>
        </authorList>
    </citation>
    <scope>NUCLEOTIDE SEQUENCE [LARGE SCALE GENOMIC DNA]</scope>
    <source>
        <strain evidence="2 3">DSM 12335</strain>
    </source>
</reference>
<name>A0A542YSI2_9MICO</name>
<evidence type="ECO:0000313" key="3">
    <source>
        <dbReference type="Proteomes" id="UP000319516"/>
    </source>
</evidence>
<proteinExistence type="predicted"/>
<gene>
    <name evidence="2" type="ORF">FB467_2144</name>
</gene>
<protein>
    <submittedName>
        <fullName evidence="2">Uncharacterized protein (TIGR03083 family)</fullName>
    </submittedName>
</protein>
<keyword evidence="3" id="KW-1185">Reference proteome</keyword>
<dbReference type="SUPFAM" id="SSF109854">
    <property type="entry name" value="DinB/YfiT-like putative metalloenzymes"/>
    <property type="match status" value="1"/>
</dbReference>
<dbReference type="InterPro" id="IPR034660">
    <property type="entry name" value="DinB/YfiT-like"/>
</dbReference>
<dbReference type="OrthoDB" id="5178565at2"/>
<sequence length="218" mass="23594">MGALSPVLRSERQAFIALLETLDPQQWTTPSLCAGWTVQDLAAHAAFAQSLRLHEMVTEAARARFGYNRMITETAVRWAERGTPAILERMRRNLRDEVTPPGLPLVLSVVDVTVHALDARKPLGLPRAVPREAFLPVARFLLRARWPSTIPLGGGPAERIAGLRLVADDIGWASGSGPDVRGTAETMLLVLSGRSVTAEELDGDGAPELLRRISAVPG</sequence>
<dbReference type="AlphaFoldDB" id="A0A542YSI2"/>
<dbReference type="Gene3D" id="1.20.120.450">
    <property type="entry name" value="dinb family like domain"/>
    <property type="match status" value="1"/>
</dbReference>
<evidence type="ECO:0000259" key="1">
    <source>
        <dbReference type="Pfam" id="PF11716"/>
    </source>
</evidence>
<dbReference type="EMBL" id="VFOP01000001">
    <property type="protein sequence ID" value="TQL51011.1"/>
    <property type="molecule type" value="Genomic_DNA"/>
</dbReference>
<comment type="caution">
    <text evidence="2">The sequence shown here is derived from an EMBL/GenBank/DDBJ whole genome shotgun (WGS) entry which is preliminary data.</text>
</comment>
<evidence type="ECO:0000313" key="2">
    <source>
        <dbReference type="EMBL" id="TQL51011.1"/>
    </source>
</evidence>
<accession>A0A542YSI2</accession>
<feature type="domain" description="Mycothiol-dependent maleylpyruvate isomerase metal-binding" evidence="1">
    <location>
        <begin position="8"/>
        <end position="93"/>
    </location>
</feature>
<dbReference type="Proteomes" id="UP000319516">
    <property type="component" value="Unassembled WGS sequence"/>
</dbReference>
<dbReference type="Pfam" id="PF11716">
    <property type="entry name" value="MDMPI_N"/>
    <property type="match status" value="1"/>
</dbReference>
<dbReference type="NCBIfam" id="TIGR03083">
    <property type="entry name" value="maleylpyruvate isomerase family mycothiol-dependent enzyme"/>
    <property type="match status" value="1"/>
</dbReference>
<dbReference type="GO" id="GO:0046872">
    <property type="term" value="F:metal ion binding"/>
    <property type="evidence" value="ECO:0007669"/>
    <property type="project" value="InterPro"/>
</dbReference>
<organism evidence="2 3">
    <name type="scientific">Ornithinicoccus hortensis</name>
    <dbReference type="NCBI Taxonomy" id="82346"/>
    <lineage>
        <taxon>Bacteria</taxon>
        <taxon>Bacillati</taxon>
        <taxon>Actinomycetota</taxon>
        <taxon>Actinomycetes</taxon>
        <taxon>Micrococcales</taxon>
        <taxon>Intrasporangiaceae</taxon>
        <taxon>Ornithinicoccus</taxon>
    </lineage>
</organism>
<dbReference type="RefSeq" id="WP_141785066.1">
    <property type="nucleotide sequence ID" value="NZ_BAAAIK010000007.1"/>
</dbReference>
<dbReference type="InterPro" id="IPR017517">
    <property type="entry name" value="Maleyloyr_isom"/>
</dbReference>
<dbReference type="InterPro" id="IPR024344">
    <property type="entry name" value="MDMPI_metal-binding"/>
</dbReference>